<sequence>MTDIKRESRTKTARITLRLEQQLKEKWLKHCESSKIYISDYIINTVEGKMLENDRKQIMAFIETQGNIFAKIENNINQIARYINTVNRQQKVDTI</sequence>
<evidence type="ECO:0000313" key="3">
    <source>
        <dbReference type="Proteomes" id="UP000272316"/>
    </source>
</evidence>
<protein>
    <recommendedName>
        <fullName evidence="1">Bacterial mobilisation domain-containing protein</fullName>
    </recommendedName>
</protein>
<evidence type="ECO:0000313" key="2">
    <source>
        <dbReference type="EMBL" id="AZI56154.1"/>
    </source>
</evidence>
<proteinExistence type="predicted"/>
<dbReference type="Pfam" id="PF05713">
    <property type="entry name" value="MobC"/>
    <property type="match status" value="1"/>
</dbReference>
<reference evidence="3" key="1">
    <citation type="submission" date="2018-11" db="EMBL/GenBank/DDBJ databases">
        <title>Proposal to divide the Flavobacteriaceae and reorganize its genera based on Amino Acid Identity values calculated from whole genome sequences.</title>
        <authorList>
            <person name="Nicholson A.C."/>
            <person name="Gulvik C.A."/>
            <person name="Whitney A.M."/>
            <person name="Sheth M."/>
            <person name="Batra D."/>
            <person name="Pryor J."/>
            <person name="Bernardet J.-F."/>
            <person name="Hugo C."/>
            <person name="Kampfer P."/>
            <person name="Newman J.D."/>
            <person name="McQuiston J.R."/>
        </authorList>
    </citation>
    <scope>NUCLEOTIDE SEQUENCE [LARGE SCALE GENOMIC DNA]</scope>
    <source>
        <strain evidence="3">H6466</strain>
    </source>
</reference>
<dbReference type="EMBL" id="CP034160">
    <property type="protein sequence ID" value="AZI56154.1"/>
    <property type="molecule type" value="Genomic_DNA"/>
</dbReference>
<dbReference type="KEGG" id="eva:EIB75_13190"/>
<organism evidence="2 3">
    <name type="scientific">Epilithonimonas vandammei</name>
    <dbReference type="NCBI Taxonomy" id="2487072"/>
    <lineage>
        <taxon>Bacteria</taxon>
        <taxon>Pseudomonadati</taxon>
        <taxon>Bacteroidota</taxon>
        <taxon>Flavobacteriia</taxon>
        <taxon>Flavobacteriales</taxon>
        <taxon>Weeksellaceae</taxon>
        <taxon>Chryseobacterium group</taxon>
        <taxon>Epilithonimonas</taxon>
    </lineage>
</organism>
<evidence type="ECO:0000259" key="1">
    <source>
        <dbReference type="Pfam" id="PF05713"/>
    </source>
</evidence>
<gene>
    <name evidence="2" type="ORF">EIB75_13190</name>
</gene>
<name>A0A3G8ZNN0_9FLAO</name>
<feature type="domain" description="Bacterial mobilisation" evidence="1">
    <location>
        <begin position="70"/>
        <end position="90"/>
    </location>
</feature>
<dbReference type="RefSeq" id="WP_124986936.1">
    <property type="nucleotide sequence ID" value="NZ_CP034160.1"/>
</dbReference>
<dbReference type="InterPro" id="IPR008687">
    <property type="entry name" value="MobC"/>
</dbReference>
<dbReference type="Proteomes" id="UP000272316">
    <property type="component" value="Chromosome"/>
</dbReference>
<accession>A0A3G8ZNN0</accession>
<dbReference type="AlphaFoldDB" id="A0A3G8ZNN0"/>